<evidence type="ECO:0000313" key="4">
    <source>
        <dbReference type="Proteomes" id="UP001560573"/>
    </source>
</evidence>
<dbReference type="EMBL" id="JAULBC010000002">
    <property type="protein sequence ID" value="MEX6687842.1"/>
    <property type="molecule type" value="Genomic_DNA"/>
</dbReference>
<protein>
    <submittedName>
        <fullName evidence="3">DUF3857 domain-containing protein</fullName>
    </submittedName>
</protein>
<dbReference type="Gene3D" id="2.60.40.3140">
    <property type="match status" value="1"/>
</dbReference>
<proteinExistence type="predicted"/>
<keyword evidence="1" id="KW-0732">Signal</keyword>
<accession>A0ABV3ZD87</accession>
<dbReference type="Pfam" id="PF12969">
    <property type="entry name" value="DUF3857"/>
    <property type="match status" value="1"/>
</dbReference>
<feature type="signal peptide" evidence="1">
    <location>
        <begin position="1"/>
        <end position="20"/>
    </location>
</feature>
<keyword evidence="4" id="KW-1185">Reference proteome</keyword>
<feature type="domain" description="DUF3857" evidence="2">
    <location>
        <begin position="115"/>
        <end position="284"/>
    </location>
</feature>
<dbReference type="Proteomes" id="UP001560573">
    <property type="component" value="Unassembled WGS sequence"/>
</dbReference>
<organism evidence="3 4">
    <name type="scientific">Danxiaibacter flavus</name>
    <dbReference type="NCBI Taxonomy" id="3049108"/>
    <lineage>
        <taxon>Bacteria</taxon>
        <taxon>Pseudomonadati</taxon>
        <taxon>Bacteroidota</taxon>
        <taxon>Chitinophagia</taxon>
        <taxon>Chitinophagales</taxon>
        <taxon>Chitinophagaceae</taxon>
        <taxon>Danxiaibacter</taxon>
    </lineage>
</organism>
<feature type="chain" id="PRO_5045100397" evidence="1">
    <location>
        <begin position="21"/>
        <end position="762"/>
    </location>
</feature>
<name>A0ABV3ZD87_9BACT</name>
<evidence type="ECO:0000259" key="2">
    <source>
        <dbReference type="Pfam" id="PF12969"/>
    </source>
</evidence>
<reference evidence="3 4" key="1">
    <citation type="submission" date="2023-07" db="EMBL/GenBank/DDBJ databases">
        <authorList>
            <person name="Lian W.-H."/>
        </authorList>
    </citation>
    <scope>NUCLEOTIDE SEQUENCE [LARGE SCALE GENOMIC DNA]</scope>
    <source>
        <strain evidence="3 4">SYSU DXS3180</strain>
    </source>
</reference>
<evidence type="ECO:0000256" key="1">
    <source>
        <dbReference type="SAM" id="SignalP"/>
    </source>
</evidence>
<sequence>MKKIILVSAFACLTIQTTFAQNRISKRELDIITKNQKASPLLIDDPDFTATTVSGSNNDGAVILSQKTTFAFDKKGLSAGKIIGRNILGIIFAPLTLGTSIVAANRSNGETQMLVEETERRRLLLNDKFSIEQYSILYFRLSNELDAFSAKVIKKDGSQKNVELADAVRVENSNSVPDIFRSYTDQKISTTYRPSFYKIAVPDLEEGDVIEYEFRNINNRSYGSNPNYKEFAPVYYVCNRSMPVAKQIIEITTADEHYHLAYKTIKGAPDFTSTSKNGIQVYRWVDERRDKLQSVKYVNTYTELPMMKFQVSYSKNNNNDLVWFKNDDELKKDMTAEELMGKAKTAWFQPGKVQSSSLSGSSAVDIDDMESAILKSLKKRGIKEASDDDYVRKAYYTIRSKTLYNSWNDYTYARIFSDLLKEKKIDHEVIVTNNNHLTDLSKVAFTSELGWLIKYKDKFYCNPSEHLNPEELSSEFNGNVAARFNPDDKKAKFTIDRLPITDTLTNTLTVQLNSSLPDITQPIVSVDRTTEAKGSLKDVLIDDALALTPFMESDFKNYDGAGLWEGLSSREEDKASEELTHQKKEWKEDKPLMMKEIANGQYNDHVDKYNSFRVVEDGRSYKKRTLKYTENFTLTEMTSNAGDDIVLKLPSLIGSQTRIKKEDKTRNYPVNIKTTSAITYYINFTVPTGYILKGWESLNKKTENDFASFTTRAKLENSILYIQAREVFKKTNVEAANWPSIVAVLDATYNFSQAKLLLKKGQ</sequence>
<dbReference type="InterPro" id="IPR024618">
    <property type="entry name" value="DUF3857"/>
</dbReference>
<evidence type="ECO:0000313" key="3">
    <source>
        <dbReference type="EMBL" id="MEX6687842.1"/>
    </source>
</evidence>
<dbReference type="Gene3D" id="2.60.120.1130">
    <property type="match status" value="1"/>
</dbReference>
<gene>
    <name evidence="3" type="ORF">QTN47_10075</name>
</gene>
<dbReference type="RefSeq" id="WP_369329246.1">
    <property type="nucleotide sequence ID" value="NZ_JAULBC010000002.1"/>
</dbReference>
<comment type="caution">
    <text evidence="3">The sequence shown here is derived from an EMBL/GenBank/DDBJ whole genome shotgun (WGS) entry which is preliminary data.</text>
</comment>